<evidence type="ECO:0000313" key="14">
    <source>
        <dbReference type="EMBL" id="TSJ46746.1"/>
    </source>
</evidence>
<dbReference type="GO" id="GO:0015344">
    <property type="term" value="F:siderophore uptake transmembrane transporter activity"/>
    <property type="evidence" value="ECO:0007669"/>
    <property type="project" value="TreeGrafter"/>
</dbReference>
<evidence type="ECO:0000259" key="13">
    <source>
        <dbReference type="Pfam" id="PF07715"/>
    </source>
</evidence>
<evidence type="ECO:0000256" key="4">
    <source>
        <dbReference type="ARBA" id="ARBA00022692"/>
    </source>
</evidence>
<accession>A0A556N3F2</accession>
<dbReference type="EMBL" id="VLPL01000002">
    <property type="protein sequence ID" value="TSJ46746.1"/>
    <property type="molecule type" value="Genomic_DNA"/>
</dbReference>
<keyword evidence="15" id="KW-1185">Reference proteome</keyword>
<name>A0A556N3F2_9FLAO</name>
<evidence type="ECO:0000256" key="3">
    <source>
        <dbReference type="ARBA" id="ARBA00022452"/>
    </source>
</evidence>
<dbReference type="PANTHER" id="PTHR30069">
    <property type="entry name" value="TONB-DEPENDENT OUTER MEMBRANE RECEPTOR"/>
    <property type="match status" value="1"/>
</dbReference>
<keyword evidence="2" id="KW-0813">Transport</keyword>
<evidence type="ECO:0000256" key="1">
    <source>
        <dbReference type="ARBA" id="ARBA00004571"/>
    </source>
</evidence>
<comment type="similarity">
    <text evidence="10">Belongs to the TonB-dependent receptor family.</text>
</comment>
<dbReference type="InterPro" id="IPR013784">
    <property type="entry name" value="Carb-bd-like_fold"/>
</dbReference>
<dbReference type="InterPro" id="IPR000531">
    <property type="entry name" value="Beta-barrel_TonB"/>
</dbReference>
<protein>
    <submittedName>
        <fullName evidence="14">TonB-dependent receptor</fullName>
    </submittedName>
</protein>
<dbReference type="Gene3D" id="2.40.170.20">
    <property type="entry name" value="TonB-dependent receptor, beta-barrel domain"/>
    <property type="match status" value="1"/>
</dbReference>
<dbReference type="Gene3D" id="2.170.130.10">
    <property type="entry name" value="TonB-dependent receptor, plug domain"/>
    <property type="match status" value="1"/>
</dbReference>
<gene>
    <name evidence="14" type="ORF">FO442_06180</name>
</gene>
<proteinExistence type="inferred from homology"/>
<feature type="signal peptide" evidence="11">
    <location>
        <begin position="1"/>
        <end position="23"/>
    </location>
</feature>
<dbReference type="AlphaFoldDB" id="A0A556N3F2"/>
<keyword evidence="7 10" id="KW-0472">Membrane</keyword>
<dbReference type="SUPFAM" id="SSF49452">
    <property type="entry name" value="Starch-binding domain-like"/>
    <property type="match status" value="1"/>
</dbReference>
<dbReference type="GO" id="GO:0030246">
    <property type="term" value="F:carbohydrate binding"/>
    <property type="evidence" value="ECO:0007669"/>
    <property type="project" value="InterPro"/>
</dbReference>
<dbReference type="SUPFAM" id="SSF56935">
    <property type="entry name" value="Porins"/>
    <property type="match status" value="1"/>
</dbReference>
<evidence type="ECO:0000256" key="5">
    <source>
        <dbReference type="ARBA" id="ARBA00022729"/>
    </source>
</evidence>
<evidence type="ECO:0000256" key="9">
    <source>
        <dbReference type="ARBA" id="ARBA00023237"/>
    </source>
</evidence>
<keyword evidence="5 11" id="KW-0732">Signal</keyword>
<keyword evidence="4" id="KW-0812">Transmembrane</keyword>
<evidence type="ECO:0000256" key="2">
    <source>
        <dbReference type="ARBA" id="ARBA00022448"/>
    </source>
</evidence>
<dbReference type="InterPro" id="IPR012910">
    <property type="entry name" value="Plug_dom"/>
</dbReference>
<dbReference type="Pfam" id="PF00593">
    <property type="entry name" value="TonB_dep_Rec_b-barrel"/>
    <property type="match status" value="1"/>
</dbReference>
<keyword evidence="8 14" id="KW-0675">Receptor</keyword>
<keyword evidence="3" id="KW-1134">Transmembrane beta strand</keyword>
<dbReference type="Pfam" id="PF07715">
    <property type="entry name" value="Plug"/>
    <property type="match status" value="1"/>
</dbReference>
<dbReference type="InterPro" id="IPR039426">
    <property type="entry name" value="TonB-dep_rcpt-like"/>
</dbReference>
<dbReference type="OrthoDB" id="9795928at2"/>
<dbReference type="Gene3D" id="2.60.40.1120">
    <property type="entry name" value="Carboxypeptidase-like, regulatory domain"/>
    <property type="match status" value="1"/>
</dbReference>
<feature type="chain" id="PRO_5022141933" evidence="11">
    <location>
        <begin position="24"/>
        <end position="782"/>
    </location>
</feature>
<evidence type="ECO:0000256" key="6">
    <source>
        <dbReference type="ARBA" id="ARBA00023077"/>
    </source>
</evidence>
<reference evidence="14 15" key="1">
    <citation type="submission" date="2019-07" db="EMBL/GenBank/DDBJ databases">
        <authorList>
            <person name="Huq M.A."/>
        </authorList>
    </citation>
    <scope>NUCLEOTIDE SEQUENCE [LARGE SCALE GENOMIC DNA]</scope>
    <source>
        <strain evidence="14 15">MAH-3</strain>
    </source>
</reference>
<evidence type="ECO:0000259" key="12">
    <source>
        <dbReference type="Pfam" id="PF00593"/>
    </source>
</evidence>
<feature type="domain" description="TonB-dependent receptor-like beta-barrel" evidence="12">
    <location>
        <begin position="260"/>
        <end position="745"/>
    </location>
</feature>
<evidence type="ECO:0000256" key="11">
    <source>
        <dbReference type="SAM" id="SignalP"/>
    </source>
</evidence>
<keyword evidence="9" id="KW-0998">Cell outer membrane</keyword>
<dbReference type="InterPro" id="IPR036942">
    <property type="entry name" value="Beta-barrel_TonB_sf"/>
</dbReference>
<evidence type="ECO:0000256" key="8">
    <source>
        <dbReference type="ARBA" id="ARBA00023170"/>
    </source>
</evidence>
<keyword evidence="6 10" id="KW-0798">TonB box</keyword>
<dbReference type="GO" id="GO:0044718">
    <property type="term" value="P:siderophore transmembrane transport"/>
    <property type="evidence" value="ECO:0007669"/>
    <property type="project" value="TreeGrafter"/>
</dbReference>
<dbReference type="Pfam" id="PF13715">
    <property type="entry name" value="CarbopepD_reg_2"/>
    <property type="match status" value="1"/>
</dbReference>
<comment type="caution">
    <text evidence="14">The sequence shown here is derived from an EMBL/GenBank/DDBJ whole genome shotgun (WGS) entry which is preliminary data.</text>
</comment>
<evidence type="ECO:0000256" key="10">
    <source>
        <dbReference type="RuleBase" id="RU003357"/>
    </source>
</evidence>
<dbReference type="RefSeq" id="WP_144332283.1">
    <property type="nucleotide sequence ID" value="NZ_VLPL01000002.1"/>
</dbReference>
<comment type="subcellular location">
    <subcellularLocation>
        <location evidence="1">Cell outer membrane</location>
        <topology evidence="1">Multi-pass membrane protein</topology>
    </subcellularLocation>
</comment>
<dbReference type="GO" id="GO:0009279">
    <property type="term" value="C:cell outer membrane"/>
    <property type="evidence" value="ECO:0007669"/>
    <property type="project" value="UniProtKB-SubCell"/>
</dbReference>
<evidence type="ECO:0000313" key="15">
    <source>
        <dbReference type="Proteomes" id="UP000316008"/>
    </source>
</evidence>
<organism evidence="14 15">
    <name type="scientific">Fluviicola chungangensis</name>
    <dbReference type="NCBI Taxonomy" id="2597671"/>
    <lineage>
        <taxon>Bacteria</taxon>
        <taxon>Pseudomonadati</taxon>
        <taxon>Bacteroidota</taxon>
        <taxon>Flavobacteriia</taxon>
        <taxon>Flavobacteriales</taxon>
        <taxon>Crocinitomicaceae</taxon>
        <taxon>Fluviicola</taxon>
    </lineage>
</organism>
<dbReference type="Proteomes" id="UP000316008">
    <property type="component" value="Unassembled WGS sequence"/>
</dbReference>
<sequence length="782" mass="88234">MILRLNWFILSVPFLLISHQLHAQNCNGSISGKVIDEHDGSPLGLAVISIQGLKKTVQSDENGNYRLDSICNGDYILLVRHKECDPLRQKVTVKGETIVSFYPEQRIMDLESVTIQAQRLTSQSTQPKDQVSPEKLDQTKGLSLGDALKTVPGVNTLNTGNSISKPIIHGLHSNRILILNNEIRQEGQQWGIEHAPEIDPFIAGKLSVIKGANSVRYGSDAMGGVVLVDPRPLRDSAGINGEVNLIGATNGRGGTASAFFDGNFRKLPAFSWRVQGTLKQNGTLSTPKYNLINTGLKEYNFSYALGWKKQHYGAEVYYSQFNTTLGIFGASHIGNLTDLDKAFHSSVPLETGKFTYKIGRPYQHIEHELLKAKCYFDTGKRGKLTIIYSRQYNLRYEYDKHPPLNDSLAALNKPDLQFEITTHTTDVIWEHRTARHIAGSIGINGITQGNTYEGRALIPNFRNYSGGIFWIERWKKKHFELEAGARYDYKWLRIYKYEYIGNATYELISPIHHFENVTGNLGAIYKKDSSFNVSLNVSSAWRAPSVSELYSSGLHHGAAAIEYGNPALGSEIAYNAILAIRYQPSDQLFIEVSPYYNFIHNFIYRQPTEEPVLTIRGAFPGFNYVQTDAILKGCDFYANYKIFKRFELTGKASILRAWNKTQDNWLIMMPADRGELEAIYRFKSHGKIQKAYLSVSALYVNKQWRVPQNVDFAPPPPAYFLLGANASITVKIAQQDIEFGLSVQNALNQSYRDYLDRFRYFADQPGINVLGRIKIPFHFGFK</sequence>
<dbReference type="PANTHER" id="PTHR30069:SF29">
    <property type="entry name" value="HEMOGLOBIN AND HEMOGLOBIN-HAPTOGLOBIN-BINDING PROTEIN 1-RELATED"/>
    <property type="match status" value="1"/>
</dbReference>
<dbReference type="InterPro" id="IPR037066">
    <property type="entry name" value="Plug_dom_sf"/>
</dbReference>
<feature type="domain" description="TonB-dependent receptor plug" evidence="13">
    <location>
        <begin position="123"/>
        <end position="225"/>
    </location>
</feature>
<evidence type="ECO:0000256" key="7">
    <source>
        <dbReference type="ARBA" id="ARBA00023136"/>
    </source>
</evidence>